<accession>A0AAW1P964</accession>
<organism evidence="2 3">
    <name type="scientific">Symbiochloris irregularis</name>
    <dbReference type="NCBI Taxonomy" id="706552"/>
    <lineage>
        <taxon>Eukaryota</taxon>
        <taxon>Viridiplantae</taxon>
        <taxon>Chlorophyta</taxon>
        <taxon>core chlorophytes</taxon>
        <taxon>Trebouxiophyceae</taxon>
        <taxon>Trebouxiales</taxon>
        <taxon>Trebouxiaceae</taxon>
        <taxon>Symbiochloris</taxon>
    </lineage>
</organism>
<dbReference type="EMBL" id="JALJOQ010000049">
    <property type="protein sequence ID" value="KAK9804597.1"/>
    <property type="molecule type" value="Genomic_DNA"/>
</dbReference>
<dbReference type="PANTHER" id="PTHR47469">
    <property type="entry name" value="MONOOXYGENASE-LIKE"/>
    <property type="match status" value="1"/>
</dbReference>
<dbReference type="SUPFAM" id="SSF54373">
    <property type="entry name" value="FAD-linked reductases, C-terminal domain"/>
    <property type="match status" value="1"/>
</dbReference>
<dbReference type="Gene3D" id="3.50.50.60">
    <property type="entry name" value="FAD/NAD(P)-binding domain"/>
    <property type="match status" value="1"/>
</dbReference>
<dbReference type="Proteomes" id="UP001465755">
    <property type="component" value="Unassembled WGS sequence"/>
</dbReference>
<dbReference type="SUPFAM" id="SSF51905">
    <property type="entry name" value="FAD/NAD(P)-binding domain"/>
    <property type="match status" value="1"/>
</dbReference>
<reference evidence="2 3" key="1">
    <citation type="journal article" date="2024" name="Nat. Commun.">
        <title>Phylogenomics reveals the evolutionary origins of lichenization in chlorophyte algae.</title>
        <authorList>
            <person name="Puginier C."/>
            <person name="Libourel C."/>
            <person name="Otte J."/>
            <person name="Skaloud P."/>
            <person name="Haon M."/>
            <person name="Grisel S."/>
            <person name="Petersen M."/>
            <person name="Berrin J.G."/>
            <person name="Delaux P.M."/>
            <person name="Dal Grande F."/>
            <person name="Keller J."/>
        </authorList>
    </citation>
    <scope>NUCLEOTIDE SEQUENCE [LARGE SCALE GENOMIC DNA]</scope>
    <source>
        <strain evidence="2 3">SAG 2036</strain>
    </source>
</reference>
<gene>
    <name evidence="2" type="ORF">WJX73_005860</name>
</gene>
<evidence type="ECO:0000313" key="3">
    <source>
        <dbReference type="Proteomes" id="UP001465755"/>
    </source>
</evidence>
<comment type="caution">
    <text evidence="2">The sequence shown here is derived from an EMBL/GenBank/DDBJ whole genome shotgun (WGS) entry which is preliminary data.</text>
</comment>
<dbReference type="InterPro" id="IPR053212">
    <property type="entry name" value="DHP_3-monooxygenase"/>
</dbReference>
<name>A0AAW1P964_9CHLO</name>
<evidence type="ECO:0000259" key="1">
    <source>
        <dbReference type="Pfam" id="PF01494"/>
    </source>
</evidence>
<dbReference type="InterPro" id="IPR002938">
    <property type="entry name" value="FAD-bd"/>
</dbReference>
<dbReference type="InterPro" id="IPR036188">
    <property type="entry name" value="FAD/NAD-bd_sf"/>
</dbReference>
<sequence length="378" mass="41136">MATRASAPQVVIAGGSVAGLATALSLKQAGCKVQVFERAASTIPAGAGLALDDKTIEIMTLLTSEEAVEQATFKIPGDGKLETVVDREIEEVPKLQDRDTSLIPTRSAQWASIHQLLKNSLPEGMLRYSHTVSGFELEGQNGLTVSVEDKSSSEGTPKQLQVQADLLIGADGCLTTVGRQLAADKMAMRYAGYCAWRGVLEGDRFPDAAKRLHTIFPGAMFHVLQADSCHILIFKLPGNRFNWIWYTNQPQPKTDKPSPTVQPSPEQVKDLHARADEMFPGPVAELVKTTEKPFISIIFDREPLQQIVWDRVALVGEAAHPTTPHAGRSTNMSIADAHSVGQAVQQNKDLQTALETYQQDRLGQTTKEVLFSRCIGLA</sequence>
<keyword evidence="3" id="KW-1185">Reference proteome</keyword>
<dbReference type="Pfam" id="PF01494">
    <property type="entry name" value="FAD_binding_3"/>
    <property type="match status" value="1"/>
</dbReference>
<feature type="domain" description="FAD-binding" evidence="1">
    <location>
        <begin position="9"/>
        <end position="363"/>
    </location>
</feature>
<protein>
    <recommendedName>
        <fullName evidence="1">FAD-binding domain-containing protein</fullName>
    </recommendedName>
</protein>
<proteinExistence type="predicted"/>
<dbReference type="AlphaFoldDB" id="A0AAW1P964"/>
<dbReference type="PRINTS" id="PR00420">
    <property type="entry name" value="RNGMNOXGNASE"/>
</dbReference>
<dbReference type="GO" id="GO:0071949">
    <property type="term" value="F:FAD binding"/>
    <property type="evidence" value="ECO:0007669"/>
    <property type="project" value="InterPro"/>
</dbReference>
<evidence type="ECO:0000313" key="2">
    <source>
        <dbReference type="EMBL" id="KAK9804597.1"/>
    </source>
</evidence>
<dbReference type="PANTHER" id="PTHR47469:SF2">
    <property type="entry name" value="OS06G0597600 PROTEIN"/>
    <property type="match status" value="1"/>
</dbReference>